<accession>A0A2S4W102</accession>
<organism evidence="2 3">
    <name type="scientific">Puccinia striiformis</name>
    <dbReference type="NCBI Taxonomy" id="27350"/>
    <lineage>
        <taxon>Eukaryota</taxon>
        <taxon>Fungi</taxon>
        <taxon>Dikarya</taxon>
        <taxon>Basidiomycota</taxon>
        <taxon>Pucciniomycotina</taxon>
        <taxon>Pucciniomycetes</taxon>
        <taxon>Pucciniales</taxon>
        <taxon>Pucciniaceae</taxon>
        <taxon>Puccinia</taxon>
    </lineage>
</organism>
<feature type="signal peptide" evidence="1">
    <location>
        <begin position="1"/>
        <end position="21"/>
    </location>
</feature>
<evidence type="ECO:0000313" key="3">
    <source>
        <dbReference type="Proteomes" id="UP000239156"/>
    </source>
</evidence>
<dbReference type="VEuPathDB" id="FungiDB:PSHT_05849"/>
<proteinExistence type="predicted"/>
<evidence type="ECO:0000313" key="2">
    <source>
        <dbReference type="EMBL" id="POW15453.1"/>
    </source>
</evidence>
<dbReference type="EMBL" id="PKSL01000012">
    <property type="protein sequence ID" value="POW15453.1"/>
    <property type="molecule type" value="Genomic_DNA"/>
</dbReference>
<keyword evidence="3" id="KW-1185">Reference proteome</keyword>
<comment type="caution">
    <text evidence="2">The sequence shown here is derived from an EMBL/GenBank/DDBJ whole genome shotgun (WGS) entry which is preliminary data.</text>
</comment>
<dbReference type="Proteomes" id="UP000239156">
    <property type="component" value="Unassembled WGS sequence"/>
</dbReference>
<gene>
    <name evidence="2" type="ORF">PSTT_02044</name>
</gene>
<keyword evidence="1" id="KW-0732">Signal</keyword>
<dbReference type="VEuPathDB" id="FungiDB:PSTT_02044"/>
<evidence type="ECO:0000256" key="1">
    <source>
        <dbReference type="SAM" id="SignalP"/>
    </source>
</evidence>
<reference evidence="2" key="1">
    <citation type="submission" date="2017-12" db="EMBL/GenBank/DDBJ databases">
        <title>Gene loss provides genomic basis for host adaptation in cereal stripe rust fungi.</title>
        <authorList>
            <person name="Xia C."/>
        </authorList>
    </citation>
    <scope>NUCLEOTIDE SEQUENCE [LARGE SCALE GENOMIC DNA]</scope>
    <source>
        <strain evidence="2">93-210</strain>
    </source>
</reference>
<feature type="chain" id="PRO_5015398192" description="Secreted protein" evidence="1">
    <location>
        <begin position="22"/>
        <end position="267"/>
    </location>
</feature>
<sequence length="267" mass="29498">MVSSYLVIFIVIVNLLNAVRSLRPTRKAAPLDIKCSRKRQIRTEDCPRALRLITYNKDLTLPTTKDGAETAYETCVTTIWNPKKVKLPKAIIEDAFNQIGAKCKGLAGHVNIPGFDAVNLYVKHHPSRKMEFVQGTDIIPPLCFNKNYVKRVVKADCIKAYSAMPTDPRGLFVSMNKHIPTDSISSVYKSCTVSLNASDGSMVTALKADIDSLFNRLMDQCAIEGKVSNLTSSSKSHNSNPCEGEAYRADSERVQSCSAYLIPPIPI</sequence>
<evidence type="ECO:0008006" key="4">
    <source>
        <dbReference type="Google" id="ProtNLM"/>
    </source>
</evidence>
<name>A0A2S4W102_9BASI</name>
<protein>
    <recommendedName>
        <fullName evidence="4">Secreted protein</fullName>
    </recommendedName>
</protein>
<dbReference type="AlphaFoldDB" id="A0A2S4W102"/>